<dbReference type="PANTHER" id="PTHR43280">
    <property type="entry name" value="ARAC-FAMILY TRANSCRIPTIONAL REGULATOR"/>
    <property type="match status" value="1"/>
</dbReference>
<gene>
    <name evidence="5" type="ORF">HNP82_001066</name>
</gene>
<evidence type="ECO:0000313" key="5">
    <source>
        <dbReference type="EMBL" id="MBB5263961.1"/>
    </source>
</evidence>
<evidence type="ECO:0000313" key="6">
    <source>
        <dbReference type="Proteomes" id="UP000543642"/>
    </source>
</evidence>
<name>A0A7W8H8S2_9FIRM</name>
<keyword evidence="2 5" id="KW-0238">DNA-binding</keyword>
<evidence type="ECO:0000256" key="1">
    <source>
        <dbReference type="ARBA" id="ARBA00023015"/>
    </source>
</evidence>
<keyword evidence="1" id="KW-0805">Transcription regulation</keyword>
<protein>
    <submittedName>
        <fullName evidence="5">AraC-like DNA-binding protein/ligand-binding sensor protein</fullName>
    </submittedName>
</protein>
<dbReference type="Pfam" id="PF10114">
    <property type="entry name" value="PocR"/>
    <property type="match status" value="1"/>
</dbReference>
<proteinExistence type="predicted"/>
<dbReference type="GO" id="GO:0003700">
    <property type="term" value="F:DNA-binding transcription factor activity"/>
    <property type="evidence" value="ECO:0007669"/>
    <property type="project" value="InterPro"/>
</dbReference>
<dbReference type="Pfam" id="PF12833">
    <property type="entry name" value="HTH_18"/>
    <property type="match status" value="1"/>
</dbReference>
<dbReference type="InterPro" id="IPR018060">
    <property type="entry name" value="HTH_AraC"/>
</dbReference>
<keyword evidence="3" id="KW-0804">Transcription</keyword>
<sequence>MIPYLYTVVDQKKLNEMLTAFHCCTGLPVRILDDKGHALDPDTSGCAYCAIFRKYAKSDDMCENVHLKACRYSISLGETYIFTCPAGLNHIVFPLMNKESLFGSVLVGPFLLNAPDAIMLSDLSRRYPDIPTSDLLELYDEAQNIPVITPHTAGQVSKLLYYLFSNLMNESRQILLEKQKRLSQQSQINESIQSYKNHILDTSSYPVEKENDLITKVKNGNVAQAKGILNDLLGYVLFAEGGKLETIKSRALELCALLSRASIEAGGMADPILHLNTGFIHKIAQCQTYESLCYILQDIVETFANNLLSHSNIKNRDLMKKAVSYISQHYSEPLTLNIVANQVHLNASYFSTLFKKEMGMSFKEYLNQVRIEESKRLLANSSFSIIDIAVSVGFEDQSYFSKVFKKYTGITPKQFR</sequence>
<dbReference type="InterPro" id="IPR009057">
    <property type="entry name" value="Homeodomain-like_sf"/>
</dbReference>
<reference evidence="5 6" key="1">
    <citation type="submission" date="2020-08" db="EMBL/GenBank/DDBJ databases">
        <title>Genomic Encyclopedia of Type Strains, Phase IV (KMG-IV): sequencing the most valuable type-strain genomes for metagenomic binning, comparative biology and taxonomic classification.</title>
        <authorList>
            <person name="Goeker M."/>
        </authorList>
    </citation>
    <scope>NUCLEOTIDE SEQUENCE [LARGE SCALE GENOMIC DNA]</scope>
    <source>
        <strain evidence="5 6">DSM 106146</strain>
    </source>
</reference>
<dbReference type="InterPro" id="IPR018062">
    <property type="entry name" value="HTH_AraC-typ_CS"/>
</dbReference>
<organism evidence="5 6">
    <name type="scientific">Catenibacillus scindens</name>
    <dbReference type="NCBI Taxonomy" id="673271"/>
    <lineage>
        <taxon>Bacteria</taxon>
        <taxon>Bacillati</taxon>
        <taxon>Bacillota</taxon>
        <taxon>Clostridia</taxon>
        <taxon>Lachnospirales</taxon>
        <taxon>Lachnospiraceae</taxon>
        <taxon>Catenibacillus</taxon>
    </lineage>
</organism>
<dbReference type="InterPro" id="IPR020449">
    <property type="entry name" value="Tscrpt_reg_AraC-type_HTH"/>
</dbReference>
<evidence type="ECO:0000256" key="3">
    <source>
        <dbReference type="ARBA" id="ARBA00023163"/>
    </source>
</evidence>
<dbReference type="PROSITE" id="PS00041">
    <property type="entry name" value="HTH_ARAC_FAMILY_1"/>
    <property type="match status" value="1"/>
</dbReference>
<dbReference type="EMBL" id="JACHFW010000003">
    <property type="protein sequence ID" value="MBB5263961.1"/>
    <property type="molecule type" value="Genomic_DNA"/>
</dbReference>
<dbReference type="PROSITE" id="PS01124">
    <property type="entry name" value="HTH_ARAC_FAMILY_2"/>
    <property type="match status" value="1"/>
</dbReference>
<dbReference type="GO" id="GO:0043565">
    <property type="term" value="F:sequence-specific DNA binding"/>
    <property type="evidence" value="ECO:0007669"/>
    <property type="project" value="InterPro"/>
</dbReference>
<dbReference type="RefSeq" id="WP_183772253.1">
    <property type="nucleotide sequence ID" value="NZ_CAWVEG010000102.1"/>
</dbReference>
<dbReference type="PANTHER" id="PTHR43280:SF28">
    <property type="entry name" value="HTH-TYPE TRANSCRIPTIONAL ACTIVATOR RHAS"/>
    <property type="match status" value="1"/>
</dbReference>
<dbReference type="SMART" id="SM00342">
    <property type="entry name" value="HTH_ARAC"/>
    <property type="match status" value="1"/>
</dbReference>
<dbReference type="SUPFAM" id="SSF46689">
    <property type="entry name" value="Homeodomain-like"/>
    <property type="match status" value="2"/>
</dbReference>
<comment type="caution">
    <text evidence="5">The sequence shown here is derived from an EMBL/GenBank/DDBJ whole genome shotgun (WGS) entry which is preliminary data.</text>
</comment>
<evidence type="ECO:0000259" key="4">
    <source>
        <dbReference type="PROSITE" id="PS01124"/>
    </source>
</evidence>
<dbReference type="InterPro" id="IPR018771">
    <property type="entry name" value="PocR_dom"/>
</dbReference>
<keyword evidence="6" id="KW-1185">Reference proteome</keyword>
<dbReference type="Gene3D" id="1.10.10.60">
    <property type="entry name" value="Homeodomain-like"/>
    <property type="match status" value="2"/>
</dbReference>
<dbReference type="Proteomes" id="UP000543642">
    <property type="component" value="Unassembled WGS sequence"/>
</dbReference>
<dbReference type="PRINTS" id="PR00032">
    <property type="entry name" value="HTHARAC"/>
</dbReference>
<feature type="domain" description="HTH araC/xylS-type" evidence="4">
    <location>
        <begin position="320"/>
        <end position="416"/>
    </location>
</feature>
<accession>A0A7W8H8S2</accession>
<evidence type="ECO:0000256" key="2">
    <source>
        <dbReference type="ARBA" id="ARBA00023125"/>
    </source>
</evidence>
<dbReference type="AlphaFoldDB" id="A0A7W8H8S2"/>